<dbReference type="PANTHER" id="PTHR24347">
    <property type="entry name" value="SERINE/THREONINE-PROTEIN KINASE"/>
    <property type="match status" value="1"/>
</dbReference>
<comment type="catalytic activity">
    <reaction evidence="10">
        <text>L-threonyl-[protein] + ATP = O-phospho-L-threonyl-[protein] + ADP + H(+)</text>
        <dbReference type="Rhea" id="RHEA:46608"/>
        <dbReference type="Rhea" id="RHEA-COMP:11060"/>
        <dbReference type="Rhea" id="RHEA-COMP:11605"/>
        <dbReference type="ChEBI" id="CHEBI:15378"/>
        <dbReference type="ChEBI" id="CHEBI:30013"/>
        <dbReference type="ChEBI" id="CHEBI:30616"/>
        <dbReference type="ChEBI" id="CHEBI:61977"/>
        <dbReference type="ChEBI" id="CHEBI:456216"/>
        <dbReference type="EC" id="2.7.11.17"/>
    </reaction>
</comment>
<evidence type="ECO:0000256" key="14">
    <source>
        <dbReference type="PROSITE-ProRule" id="PRU10141"/>
    </source>
</evidence>
<protein>
    <recommendedName>
        <fullName evidence="2">calcium/calmodulin-dependent protein kinase</fullName>
        <ecNumber evidence="2">2.7.11.17</ecNumber>
    </recommendedName>
</protein>
<evidence type="ECO:0000256" key="11">
    <source>
        <dbReference type="ARBA" id="ARBA00047430"/>
    </source>
</evidence>
<dbReference type="AlphaFoldDB" id="A0A2D0PLP6"/>
<evidence type="ECO:0000256" key="3">
    <source>
        <dbReference type="ARBA" id="ARBA00022527"/>
    </source>
</evidence>
<gene>
    <name evidence="18" type="primary">camk2b1</name>
</gene>
<dbReference type="Proteomes" id="UP000221080">
    <property type="component" value="Chromosome 22"/>
</dbReference>
<feature type="compositionally biased region" description="Polar residues" evidence="15">
    <location>
        <begin position="385"/>
        <end position="402"/>
    </location>
</feature>
<dbReference type="GO" id="GO:0005524">
    <property type="term" value="F:ATP binding"/>
    <property type="evidence" value="ECO:0007669"/>
    <property type="project" value="UniProtKB-UniRule"/>
</dbReference>
<keyword evidence="4" id="KW-0597">Phosphoprotein</keyword>
<accession>A0A2D0PLP6</accession>
<evidence type="ECO:0000256" key="12">
    <source>
        <dbReference type="ARBA" id="ARBA00056581"/>
    </source>
</evidence>
<dbReference type="GO" id="GO:0005516">
    <property type="term" value="F:calmodulin binding"/>
    <property type="evidence" value="ECO:0007669"/>
    <property type="project" value="UniProtKB-KW"/>
</dbReference>
<evidence type="ECO:0000313" key="17">
    <source>
        <dbReference type="Proteomes" id="UP000221080"/>
    </source>
</evidence>
<dbReference type="CTD" id="562064"/>
<dbReference type="InterPro" id="IPR011009">
    <property type="entry name" value="Kinase-like_dom_sf"/>
</dbReference>
<evidence type="ECO:0000256" key="10">
    <source>
        <dbReference type="ARBA" id="ARBA00047307"/>
    </source>
</evidence>
<keyword evidence="6 14" id="KW-0547">Nucleotide-binding</keyword>
<evidence type="ECO:0000256" key="7">
    <source>
        <dbReference type="ARBA" id="ARBA00022777"/>
    </source>
</evidence>
<keyword evidence="7 18" id="KW-0418">Kinase</keyword>
<feature type="binding site" evidence="14">
    <location>
        <position position="42"/>
    </location>
    <ligand>
        <name>ATP</name>
        <dbReference type="ChEBI" id="CHEBI:30616"/>
    </ligand>
</feature>
<dbReference type="OrthoDB" id="336747at2759"/>
<evidence type="ECO:0000313" key="18">
    <source>
        <dbReference type="RefSeq" id="XP_017306957.1"/>
    </source>
</evidence>
<dbReference type="SMART" id="SM00220">
    <property type="entry name" value="S_TKc"/>
    <property type="match status" value="1"/>
</dbReference>
<dbReference type="Pfam" id="PF08332">
    <property type="entry name" value="CaMKII_AD"/>
    <property type="match status" value="1"/>
</dbReference>
<evidence type="ECO:0000256" key="15">
    <source>
        <dbReference type="SAM" id="MobiDB-lite"/>
    </source>
</evidence>
<dbReference type="InterPro" id="IPR032710">
    <property type="entry name" value="NTF2-like_dom_sf"/>
</dbReference>
<reference evidence="17" key="1">
    <citation type="journal article" date="2016" name="Nat. Commun.">
        <title>The channel catfish genome sequence provides insights into the evolution of scale formation in teleosts.</title>
        <authorList>
            <person name="Liu Z."/>
            <person name="Liu S."/>
            <person name="Yao J."/>
            <person name="Bao L."/>
            <person name="Zhang J."/>
            <person name="Li Y."/>
            <person name="Jiang C."/>
            <person name="Sun L."/>
            <person name="Wang R."/>
            <person name="Zhang Y."/>
            <person name="Zhou T."/>
            <person name="Zeng Q."/>
            <person name="Fu Q."/>
            <person name="Gao S."/>
            <person name="Li N."/>
            <person name="Koren S."/>
            <person name="Jiang Y."/>
            <person name="Zimin A."/>
            <person name="Xu P."/>
            <person name="Phillippy A.M."/>
            <person name="Geng X."/>
            <person name="Song L."/>
            <person name="Sun F."/>
            <person name="Li C."/>
            <person name="Wang X."/>
            <person name="Chen A."/>
            <person name="Jin Y."/>
            <person name="Yuan Z."/>
            <person name="Yang Y."/>
            <person name="Tan S."/>
            <person name="Peatman E."/>
            <person name="Lu J."/>
            <person name="Qin Z."/>
            <person name="Dunham R."/>
            <person name="Li Z."/>
            <person name="Sonstegard T."/>
            <person name="Feng J."/>
            <person name="Danzmann R.G."/>
            <person name="Schroeder S."/>
            <person name="Scheffler B."/>
            <person name="Duke M.V."/>
            <person name="Ballard L."/>
            <person name="Kucuktas H."/>
            <person name="Kaltenboeck L."/>
            <person name="Liu H."/>
            <person name="Armbruster J."/>
            <person name="Xie Y."/>
            <person name="Kirby M.L."/>
            <person name="Tian Y."/>
            <person name="Flanagan M.E."/>
            <person name="Mu W."/>
            <person name="Waldbieser G.C."/>
        </authorList>
    </citation>
    <scope>NUCLEOTIDE SEQUENCE [LARGE SCALE GENOMIC DNA]</scope>
    <source>
        <strain evidence="17">SDA103</strain>
    </source>
</reference>
<dbReference type="Gene3D" id="3.10.450.50">
    <property type="match status" value="1"/>
</dbReference>
<dbReference type="GO" id="GO:0043226">
    <property type="term" value="C:organelle"/>
    <property type="evidence" value="ECO:0007669"/>
    <property type="project" value="UniProtKB-ARBA"/>
</dbReference>
<dbReference type="Gene3D" id="6.10.140.620">
    <property type="match status" value="1"/>
</dbReference>
<proteinExistence type="inferred from homology"/>
<feature type="region of interest" description="Disordered" evidence="15">
    <location>
        <begin position="361"/>
        <end position="519"/>
    </location>
</feature>
<evidence type="ECO:0000256" key="4">
    <source>
        <dbReference type="ARBA" id="ARBA00022553"/>
    </source>
</evidence>
<dbReference type="GO" id="GO:0004683">
    <property type="term" value="F:calcium/calmodulin-dependent protein kinase activity"/>
    <property type="evidence" value="ECO:0007669"/>
    <property type="project" value="UniProtKB-EC"/>
</dbReference>
<evidence type="ECO:0000256" key="2">
    <source>
        <dbReference type="ARBA" id="ARBA00012434"/>
    </source>
</evidence>
<dbReference type="GeneID" id="108255499"/>
<evidence type="ECO:0000256" key="9">
    <source>
        <dbReference type="ARBA" id="ARBA00022860"/>
    </source>
</evidence>
<dbReference type="PROSITE" id="PS00107">
    <property type="entry name" value="PROTEIN_KINASE_ATP"/>
    <property type="match status" value="1"/>
</dbReference>
<dbReference type="FunFam" id="3.10.450.50:FF:000001">
    <property type="entry name" value="calcium/calmodulin-dependent protein kinase type II subunit gamma isoform X1"/>
    <property type="match status" value="1"/>
</dbReference>
<dbReference type="InterPro" id="IPR013543">
    <property type="entry name" value="Ca/CaM-dep_prot_kinase-assoc"/>
</dbReference>
<evidence type="ECO:0000256" key="6">
    <source>
        <dbReference type="ARBA" id="ARBA00022741"/>
    </source>
</evidence>
<comment type="function">
    <text evidence="12">CaM-kinase II (CAMK2) is a prominent kinase in the central nervous system.</text>
</comment>
<evidence type="ECO:0000256" key="8">
    <source>
        <dbReference type="ARBA" id="ARBA00022840"/>
    </source>
</evidence>
<comment type="catalytic activity">
    <reaction evidence="11">
        <text>L-seryl-[protein] + ATP = O-phospho-L-seryl-[protein] + ADP + H(+)</text>
        <dbReference type="Rhea" id="RHEA:17989"/>
        <dbReference type="Rhea" id="RHEA-COMP:9863"/>
        <dbReference type="Rhea" id="RHEA-COMP:11604"/>
        <dbReference type="ChEBI" id="CHEBI:15378"/>
        <dbReference type="ChEBI" id="CHEBI:29999"/>
        <dbReference type="ChEBI" id="CHEBI:30616"/>
        <dbReference type="ChEBI" id="CHEBI:83421"/>
        <dbReference type="ChEBI" id="CHEBI:456216"/>
        <dbReference type="EC" id="2.7.11.17"/>
    </reaction>
</comment>
<dbReference type="EC" id="2.7.11.17" evidence="2"/>
<dbReference type="CDD" id="cd14086">
    <property type="entry name" value="STKc_CaMKII"/>
    <property type="match status" value="1"/>
</dbReference>
<dbReference type="RefSeq" id="XP_017306957.1">
    <property type="nucleotide sequence ID" value="XM_017451468.3"/>
</dbReference>
<feature type="compositionally biased region" description="Polar residues" evidence="15">
    <location>
        <begin position="449"/>
        <end position="481"/>
    </location>
</feature>
<dbReference type="Gene3D" id="3.30.200.20">
    <property type="entry name" value="Phosphorylase Kinase, domain 1"/>
    <property type="match status" value="1"/>
</dbReference>
<dbReference type="PROSITE" id="PS50011">
    <property type="entry name" value="PROTEIN_KINASE_DOM"/>
    <property type="match status" value="1"/>
</dbReference>
<feature type="compositionally biased region" description="Polar residues" evidence="15">
    <location>
        <begin position="328"/>
        <end position="342"/>
    </location>
</feature>
<keyword evidence="17" id="KW-1185">Reference proteome</keyword>
<keyword evidence="5" id="KW-0808">Transferase</keyword>
<dbReference type="FunFam" id="3.30.200.20:FF:000002">
    <property type="entry name" value="Calcium/calmodulin-dependent protein kinase type II subunit delta isoform 2"/>
    <property type="match status" value="1"/>
</dbReference>
<dbReference type="Pfam" id="PF00069">
    <property type="entry name" value="Pkinase"/>
    <property type="match status" value="1"/>
</dbReference>
<dbReference type="PROSITE" id="PS00108">
    <property type="entry name" value="PROTEIN_KINASE_ST"/>
    <property type="match status" value="1"/>
</dbReference>
<dbReference type="InterPro" id="IPR017441">
    <property type="entry name" value="Protein_kinase_ATP_BS"/>
</dbReference>
<dbReference type="FunFam" id="1.10.510.10:FF:000001">
    <property type="entry name" value="Calcium/calmodulin-dependent protein kinase type II subunit delta"/>
    <property type="match status" value="1"/>
</dbReference>
<dbReference type="InterPro" id="IPR008271">
    <property type="entry name" value="Ser/Thr_kinase_AS"/>
</dbReference>
<dbReference type="InterPro" id="IPR000719">
    <property type="entry name" value="Prot_kinase_dom"/>
</dbReference>
<feature type="region of interest" description="Disordered" evidence="15">
    <location>
        <begin position="323"/>
        <end position="348"/>
    </location>
</feature>
<keyword evidence="8 14" id="KW-0067">ATP-binding</keyword>
<dbReference type="SUPFAM" id="SSF56112">
    <property type="entry name" value="Protein kinase-like (PK-like)"/>
    <property type="match status" value="1"/>
</dbReference>
<comment type="subunit">
    <text evidence="13">CAMK2 is composed of four different chains: alpha, beta, gamma, and delta. The different isoforms assemble into homo- or heteromultimeric holoenzymes composed of 8 to 12 subunits.</text>
</comment>
<organism evidence="17 18">
    <name type="scientific">Ictalurus punctatus</name>
    <name type="common">Channel catfish</name>
    <name type="synonym">Silurus punctatus</name>
    <dbReference type="NCBI Taxonomy" id="7998"/>
    <lineage>
        <taxon>Eukaryota</taxon>
        <taxon>Metazoa</taxon>
        <taxon>Chordata</taxon>
        <taxon>Craniata</taxon>
        <taxon>Vertebrata</taxon>
        <taxon>Euteleostomi</taxon>
        <taxon>Actinopterygii</taxon>
        <taxon>Neopterygii</taxon>
        <taxon>Teleostei</taxon>
        <taxon>Ostariophysi</taxon>
        <taxon>Siluriformes</taxon>
        <taxon>Ictaluridae</taxon>
        <taxon>Ictalurus</taxon>
    </lineage>
</organism>
<dbReference type="SUPFAM" id="SSF54427">
    <property type="entry name" value="NTF2-like"/>
    <property type="match status" value="1"/>
</dbReference>
<evidence type="ECO:0000259" key="16">
    <source>
        <dbReference type="PROSITE" id="PS50011"/>
    </source>
</evidence>
<evidence type="ECO:0000256" key="13">
    <source>
        <dbReference type="ARBA" id="ARBA00064333"/>
    </source>
</evidence>
<keyword evidence="9" id="KW-0112">Calmodulin-binding</keyword>
<comment type="similarity">
    <text evidence="1">Belongs to the protein kinase superfamily. CAMK Ser/Thr protein kinase family. CaMK subfamily.</text>
</comment>
<name>A0A2D0PLP6_ICTPU</name>
<sequence>MATTTCTRFTDEYQLYEELGKGAFSVVRRCVKLCTGQEYAAKIINTKKLSARDHQKLEREARICRLLKHPNIVRLHDSISEEGFHYLLFDLVTGGELFEDIVAREYYSEADASHCIHQILDSVNHIHQHDIVHRDLKPENLLLASKCKNAAVKLADFGLAIEVQGDQQAWFGFAGTPGYLSPEVLRKEAYGKPVDIWACGVILYILLVGYPPFWDEDQHKLYQQIKAGAYDFPSPEWDTVTPEAKNLINQMLTINPAKRITAQEALKHPWVCQRSTVASMMHRQETVECLKKFNARRKLKGAILTTMLVSRNFSAAKSLLNKKADVKPQTNSTKNSIVTSPKGNLPSPALEAQTTVIHNPLDGIKESSDSSNATVEDEDMKGKSVDNSSGQTQSNPSFQGDHTVQGPAPPVFSSTKLSDLLGVVRRGSGPATDGEGSASTPSPTPQTPNIPLQMSRLTDLVSSVRKSSVPQTDADSATPSRPHTAPNPVPAPNPITASSQFSQSSPPPPQPSSSPLSALHSRKQEIIKITEQLIEAINNGDFEAYAKICDPGLTSFEPEALGNLVEGMDFHRFYFDNLLSKNSKPIHTTILNPHVHLIGEDAACIAYIRLTQYVDGQGRPRSSQSEETRVWHRRDSKWQNVHFHCSGAPAAPLQ</sequence>
<evidence type="ECO:0000256" key="5">
    <source>
        <dbReference type="ARBA" id="ARBA00022679"/>
    </source>
</evidence>
<keyword evidence="3" id="KW-0723">Serine/threonine-protein kinase</keyword>
<evidence type="ECO:0000256" key="1">
    <source>
        <dbReference type="ARBA" id="ARBA00005354"/>
    </source>
</evidence>
<feature type="domain" description="Protein kinase" evidence="16">
    <location>
        <begin position="13"/>
        <end position="271"/>
    </location>
</feature>
<reference evidence="18" key="2">
    <citation type="submission" date="2025-08" db="UniProtKB">
        <authorList>
            <consortium name="RefSeq"/>
        </authorList>
    </citation>
    <scope>IDENTIFICATION</scope>
    <source>
        <tissue evidence="18">Blood</tissue>
    </source>
</reference>
<dbReference type="Gene3D" id="1.10.510.10">
    <property type="entry name" value="Transferase(Phosphotransferase) domain 1"/>
    <property type="match status" value="1"/>
</dbReference>